<reference evidence="2 3" key="1">
    <citation type="submission" date="2020-03" db="EMBL/GenBank/DDBJ databases">
        <title>Genomic Encyclopedia of Type Strains, Phase IV (KMG-IV): sequencing the most valuable type-strain genomes for metagenomic binning, comparative biology and taxonomic classification.</title>
        <authorList>
            <person name="Goeker M."/>
        </authorList>
    </citation>
    <scope>NUCLEOTIDE SEQUENCE [LARGE SCALE GENOMIC DNA]</scope>
    <source>
        <strain evidence="2 3">DSM 29762</strain>
    </source>
</reference>
<gene>
    <name evidence="2" type="ORF">GGR42_002075</name>
</gene>
<name>A0A846QZJ7_9FLAO</name>
<evidence type="ECO:0000313" key="2">
    <source>
        <dbReference type="EMBL" id="NJB71613.1"/>
    </source>
</evidence>
<feature type="signal peptide" evidence="1">
    <location>
        <begin position="1"/>
        <end position="22"/>
    </location>
</feature>
<feature type="chain" id="PRO_5032495990" description="3-keto-disaccharide hydrolase domain-containing protein" evidence="1">
    <location>
        <begin position="23"/>
        <end position="225"/>
    </location>
</feature>
<evidence type="ECO:0000313" key="3">
    <source>
        <dbReference type="Proteomes" id="UP000590442"/>
    </source>
</evidence>
<keyword evidence="3" id="KW-1185">Reference proteome</keyword>
<sequence>MKKLILLNSIFLTLLISNFGIAQLQVTTQENYKGLTFINVETQTGIYKGNAAVYGKQKGSEEGSGLIIINDIEFSTGVIEFDLAGSRAADAPAQMRGFLGLAFRISEDNSSYDCFYLRALNGRSDNQLQRNHTVQYIAPPDFEWSKLREESPGVYETYVDMVPKEWTHVKIIVEENRAEIYVHNATQPTMIVNSLLGKEKSGKLALWVGPGTDAFFANLKITKLK</sequence>
<comment type="caution">
    <text evidence="2">The sequence shown here is derived from an EMBL/GenBank/DDBJ whole genome shotgun (WGS) entry which is preliminary data.</text>
</comment>
<protein>
    <recommendedName>
        <fullName evidence="4">3-keto-disaccharide hydrolase domain-containing protein</fullName>
    </recommendedName>
</protein>
<accession>A0A846QZJ7</accession>
<proteinExistence type="predicted"/>
<keyword evidence="1" id="KW-0732">Signal</keyword>
<evidence type="ECO:0008006" key="4">
    <source>
        <dbReference type="Google" id="ProtNLM"/>
    </source>
</evidence>
<dbReference type="RefSeq" id="WP_167963559.1">
    <property type="nucleotide sequence ID" value="NZ_JAATJJ010000001.1"/>
</dbReference>
<organism evidence="2 3">
    <name type="scientific">Saonia flava</name>
    <dbReference type="NCBI Taxonomy" id="523696"/>
    <lineage>
        <taxon>Bacteria</taxon>
        <taxon>Pseudomonadati</taxon>
        <taxon>Bacteroidota</taxon>
        <taxon>Flavobacteriia</taxon>
        <taxon>Flavobacteriales</taxon>
        <taxon>Flavobacteriaceae</taxon>
        <taxon>Saonia</taxon>
    </lineage>
</organism>
<dbReference type="Gene3D" id="2.60.120.560">
    <property type="entry name" value="Exo-inulinase, domain 1"/>
    <property type="match status" value="1"/>
</dbReference>
<dbReference type="Proteomes" id="UP000590442">
    <property type="component" value="Unassembled WGS sequence"/>
</dbReference>
<dbReference type="AlphaFoldDB" id="A0A846QZJ7"/>
<evidence type="ECO:0000256" key="1">
    <source>
        <dbReference type="SAM" id="SignalP"/>
    </source>
</evidence>
<dbReference type="EMBL" id="JAATJJ010000001">
    <property type="protein sequence ID" value="NJB71613.1"/>
    <property type="molecule type" value="Genomic_DNA"/>
</dbReference>